<dbReference type="SUPFAM" id="SSF55073">
    <property type="entry name" value="Nucleotide cyclase"/>
    <property type="match status" value="1"/>
</dbReference>
<dbReference type="SUPFAM" id="SSF52540">
    <property type="entry name" value="P-loop containing nucleoside triphosphate hydrolases"/>
    <property type="match status" value="1"/>
</dbReference>
<dbReference type="GO" id="GO:0043531">
    <property type="term" value="F:ADP binding"/>
    <property type="evidence" value="ECO:0007669"/>
    <property type="project" value="InterPro"/>
</dbReference>
<dbReference type="STRING" id="860235.AOZ06_26915"/>
<dbReference type="InterPro" id="IPR027417">
    <property type="entry name" value="P-loop_NTPase"/>
</dbReference>
<dbReference type="InterPro" id="IPR011990">
    <property type="entry name" value="TPR-like_helical_dom_sf"/>
</dbReference>
<keyword evidence="1" id="KW-0802">TPR repeat</keyword>
<dbReference type="SMART" id="SM00382">
    <property type="entry name" value="AAA"/>
    <property type="match status" value="1"/>
</dbReference>
<dbReference type="Gene3D" id="1.10.8.430">
    <property type="entry name" value="Helical domain of apoptotic protease-activating factors"/>
    <property type="match status" value="1"/>
</dbReference>
<dbReference type="GO" id="GO:0004016">
    <property type="term" value="F:adenylate cyclase activity"/>
    <property type="evidence" value="ECO:0007669"/>
    <property type="project" value="UniProtKB-ARBA"/>
</dbReference>
<sequence length="1232" mass="135035">MSRQPVYVACADGEDDLAEKLASPLRDAGYDVMHDGTVLVGESLVGAALKAMDSGVPIVLCATVMSVGSAWAHKIVNAGHARGNCVFVVQMDERAYVDQLSVKTKVAKYHADPVTAVRDLLDALVAHFPPAPRVSVKRDVPSGGLPYLDQPTDLTVFDVDALQDFRTQLRTEVSARLSGELTPWQFLEQIEVWTDGKLTRTGALLFGRSPTSACPAAMVKCVRYYGLDRSDQRDGETYEGPVTAQIVNAREFVAKHVRRGERPSEDHAQAVPVYAFPMIAVREIIANALVHRDYSHLKSCVHVRVFDDRVEISSPGGWIDHDIPAGEKHELAEFNGQSVKRNYRLAHLLSWVRLVEGEGSGIPSALRDCRTTGSPIPTVLREKDFITVTVWPRPPEQASQAVRDVSIAGTGQRLPQPRTLPRGVKTFVGREAELGWLESSLDAGVFLITGAPGTGKTTLAVNFAHQVADRYPDGQLYVDLRGFSPSGRPVQAAEALLLFLDALGVSRQAMPVELDARVALYRSIVAGRRMLVLLDNARSSEQVLPLLPGSPQCRVLVTSRARLADLVAKNDAVQVALNVFDRSAGITLLSRCLGDDRVDAEPEAAAKLVEYCGGLPLALRIVAAHAAAHPEFPLQVLAGELNDANNRLAVLAGDDESASIRAAFSWTYQALSPEAARVFRLLGLHPEPDIGLPAAAALTGLSEPQAQQVLREVCVAHLMHHYTPGRYRFHDLLRLYAHEQAMTHDSDWQRDEAIRRVLDHYIDRGAKADRHWFASERPVLLAAIDFAAQQDLAERAWRLAAVITPFLDQQGLWHDLAVVLQTALGAADQARDRQAQADIHRSLGAVHGQFGRIAEAAKHYELSLGLCRELGNEVGEARSELALSEVHARRNQPDEAVFHARVALDLFRRNADRHGEADVLVTLADCAAQTGAPRQALHEFHAARELYRDLDNRRGESVALEGLGQVHHRLYQFTDAVEHYEAALRLSREGGNRYAEAVTLNRLGDTYRALGDRTKARSTWQHALKLLNEFGDPDAETVLAKLAELEQRGIASTQDPAILVVDALEDLRALRDGPLRALKKAFRRTDIDWASCRSQDRGDGVMIVVPAEVAKAVFVDALPHALVAAVREHNQRQPENRRLRLRVALHSGEVPVGDAGPVGASVNFAFRLVDADPLRKALDESDGSVAFIASSTFYDNVIRPHPNADLSAYQQVSVAIKETDAIAWIHVPSPQS</sequence>
<feature type="domain" description="Guanylate cyclase" evidence="2">
    <location>
        <begin position="1036"/>
        <end position="1169"/>
    </location>
</feature>
<evidence type="ECO:0000259" key="2">
    <source>
        <dbReference type="PROSITE" id="PS50125"/>
    </source>
</evidence>
<dbReference type="RefSeq" id="WP_054291948.1">
    <property type="nucleotide sequence ID" value="NZ_CP012752.1"/>
</dbReference>
<dbReference type="InterPro" id="IPR019734">
    <property type="entry name" value="TPR_rpt"/>
</dbReference>
<dbReference type="GO" id="GO:0009190">
    <property type="term" value="P:cyclic nucleotide biosynthetic process"/>
    <property type="evidence" value="ECO:0007669"/>
    <property type="project" value="InterPro"/>
</dbReference>
<proteinExistence type="predicted"/>
<dbReference type="InterPro" id="IPR029787">
    <property type="entry name" value="Nucleotide_cyclase"/>
</dbReference>
<dbReference type="Gene3D" id="3.30.70.1230">
    <property type="entry name" value="Nucleotide cyclase"/>
    <property type="match status" value="1"/>
</dbReference>
<dbReference type="Gene3D" id="3.40.50.300">
    <property type="entry name" value="P-loop containing nucleotide triphosphate hydrolases"/>
    <property type="match status" value="1"/>
</dbReference>
<dbReference type="EMBL" id="CP012752">
    <property type="protein sequence ID" value="ALG10044.1"/>
    <property type="molecule type" value="Genomic_DNA"/>
</dbReference>
<dbReference type="PRINTS" id="PR00364">
    <property type="entry name" value="DISEASERSIST"/>
</dbReference>
<dbReference type="InterPro" id="IPR003593">
    <property type="entry name" value="AAA+_ATPase"/>
</dbReference>
<dbReference type="GO" id="GO:0035556">
    <property type="term" value="P:intracellular signal transduction"/>
    <property type="evidence" value="ECO:0007669"/>
    <property type="project" value="InterPro"/>
</dbReference>
<dbReference type="KEGG" id="kphy:AOZ06_26915"/>
<reference evidence="3 4" key="1">
    <citation type="submission" date="2015-07" db="EMBL/GenBank/DDBJ databases">
        <title>Genome sequencing of Kibdelosporangium phytohabitans.</title>
        <authorList>
            <person name="Qin S."/>
            <person name="Xing K."/>
        </authorList>
    </citation>
    <scope>NUCLEOTIDE SEQUENCE [LARGE SCALE GENOMIC DNA]</scope>
    <source>
        <strain evidence="3 4">KLBMP1111</strain>
    </source>
</reference>
<dbReference type="SUPFAM" id="SSF48452">
    <property type="entry name" value="TPR-like"/>
    <property type="match status" value="1"/>
</dbReference>
<gene>
    <name evidence="3" type="ORF">AOZ06_26915</name>
</gene>
<accession>A0A0N9HXG1</accession>
<dbReference type="Pfam" id="PF13749">
    <property type="entry name" value="HATPase_c_4"/>
    <property type="match status" value="1"/>
</dbReference>
<dbReference type="OrthoDB" id="9805115at2"/>
<dbReference type="Pfam" id="PF00931">
    <property type="entry name" value="NB-ARC"/>
    <property type="match status" value="1"/>
</dbReference>
<dbReference type="PANTHER" id="PTHR47691">
    <property type="entry name" value="REGULATOR-RELATED"/>
    <property type="match status" value="1"/>
</dbReference>
<evidence type="ECO:0000313" key="4">
    <source>
        <dbReference type="Proteomes" id="UP000063699"/>
    </source>
</evidence>
<name>A0A0N9HXG1_9PSEU</name>
<organism evidence="3 4">
    <name type="scientific">Kibdelosporangium phytohabitans</name>
    <dbReference type="NCBI Taxonomy" id="860235"/>
    <lineage>
        <taxon>Bacteria</taxon>
        <taxon>Bacillati</taxon>
        <taxon>Actinomycetota</taxon>
        <taxon>Actinomycetes</taxon>
        <taxon>Pseudonocardiales</taxon>
        <taxon>Pseudonocardiaceae</taxon>
        <taxon>Kibdelosporangium</taxon>
    </lineage>
</organism>
<dbReference type="Gene3D" id="3.30.565.60">
    <property type="match status" value="1"/>
</dbReference>
<dbReference type="Proteomes" id="UP000063699">
    <property type="component" value="Chromosome"/>
</dbReference>
<dbReference type="PANTHER" id="PTHR47691:SF3">
    <property type="entry name" value="HTH-TYPE TRANSCRIPTIONAL REGULATOR RV0890C-RELATED"/>
    <property type="match status" value="1"/>
</dbReference>
<dbReference type="Pfam" id="PF13424">
    <property type="entry name" value="TPR_12"/>
    <property type="match status" value="2"/>
</dbReference>
<dbReference type="InterPro" id="IPR042197">
    <property type="entry name" value="Apaf_helical"/>
</dbReference>
<protein>
    <recommendedName>
        <fullName evidence="2">Guanylate cyclase domain-containing protein</fullName>
    </recommendedName>
</protein>
<dbReference type="InterPro" id="IPR001054">
    <property type="entry name" value="A/G_cyclase"/>
</dbReference>
<evidence type="ECO:0000256" key="1">
    <source>
        <dbReference type="PROSITE-ProRule" id="PRU00339"/>
    </source>
</evidence>
<dbReference type="AlphaFoldDB" id="A0A0N9HXG1"/>
<dbReference type="PROSITE" id="PS50125">
    <property type="entry name" value="GUANYLATE_CYCLASE_2"/>
    <property type="match status" value="1"/>
</dbReference>
<dbReference type="PROSITE" id="PS50005">
    <property type="entry name" value="TPR"/>
    <property type="match status" value="1"/>
</dbReference>
<evidence type="ECO:0000313" key="3">
    <source>
        <dbReference type="EMBL" id="ALG10044.1"/>
    </source>
</evidence>
<feature type="repeat" description="TPR" evidence="1">
    <location>
        <begin position="957"/>
        <end position="990"/>
    </location>
</feature>
<keyword evidence="4" id="KW-1185">Reference proteome</keyword>
<dbReference type="Gene3D" id="1.25.40.10">
    <property type="entry name" value="Tetratricopeptide repeat domain"/>
    <property type="match status" value="1"/>
</dbReference>
<dbReference type="InterPro" id="IPR002182">
    <property type="entry name" value="NB-ARC"/>
</dbReference>
<dbReference type="SMART" id="SM00028">
    <property type="entry name" value="TPR"/>
    <property type="match status" value="5"/>
</dbReference>
<dbReference type="InterPro" id="IPR038475">
    <property type="entry name" value="RecG_C_sf"/>
</dbReference>